<reference evidence="2 3" key="1">
    <citation type="journal article" date="2014" name="PLoS Genet.">
        <title>Analysis of the Phlebiopsis gigantea genome, transcriptome and secretome provides insight into its pioneer colonization strategies of wood.</title>
        <authorList>
            <person name="Hori C."/>
            <person name="Ishida T."/>
            <person name="Igarashi K."/>
            <person name="Samejima M."/>
            <person name="Suzuki H."/>
            <person name="Master E."/>
            <person name="Ferreira P."/>
            <person name="Ruiz-Duenas F.J."/>
            <person name="Held B."/>
            <person name="Canessa P."/>
            <person name="Larrondo L.F."/>
            <person name="Schmoll M."/>
            <person name="Druzhinina I.S."/>
            <person name="Kubicek C.P."/>
            <person name="Gaskell J.A."/>
            <person name="Kersten P."/>
            <person name="St John F."/>
            <person name="Glasner J."/>
            <person name="Sabat G."/>
            <person name="Splinter BonDurant S."/>
            <person name="Syed K."/>
            <person name="Yadav J."/>
            <person name="Mgbeahuruike A.C."/>
            <person name="Kovalchuk A."/>
            <person name="Asiegbu F.O."/>
            <person name="Lackner G."/>
            <person name="Hoffmeister D."/>
            <person name="Rencoret J."/>
            <person name="Gutierrez A."/>
            <person name="Sun H."/>
            <person name="Lindquist E."/>
            <person name="Barry K."/>
            <person name="Riley R."/>
            <person name="Grigoriev I.V."/>
            <person name="Henrissat B."/>
            <person name="Kues U."/>
            <person name="Berka R.M."/>
            <person name="Martinez A.T."/>
            <person name="Covert S.F."/>
            <person name="Blanchette R.A."/>
            <person name="Cullen D."/>
        </authorList>
    </citation>
    <scope>NUCLEOTIDE SEQUENCE [LARGE SCALE GENOMIC DNA]</scope>
    <source>
        <strain evidence="2 3">11061_1 CR5-6</strain>
    </source>
</reference>
<accession>A0A0C3PS25</accession>
<feature type="non-terminal residue" evidence="2">
    <location>
        <position position="1"/>
    </location>
</feature>
<dbReference type="HOGENOM" id="CLU_1964834_0_0_1"/>
<organism evidence="2 3">
    <name type="scientific">Phlebiopsis gigantea (strain 11061_1 CR5-6)</name>
    <name type="common">White-rot fungus</name>
    <name type="synonym">Peniophora gigantea</name>
    <dbReference type="NCBI Taxonomy" id="745531"/>
    <lineage>
        <taxon>Eukaryota</taxon>
        <taxon>Fungi</taxon>
        <taxon>Dikarya</taxon>
        <taxon>Basidiomycota</taxon>
        <taxon>Agaricomycotina</taxon>
        <taxon>Agaricomycetes</taxon>
        <taxon>Polyporales</taxon>
        <taxon>Phanerochaetaceae</taxon>
        <taxon>Phlebiopsis</taxon>
    </lineage>
</organism>
<evidence type="ECO:0000313" key="3">
    <source>
        <dbReference type="Proteomes" id="UP000053257"/>
    </source>
</evidence>
<dbReference type="Proteomes" id="UP000053257">
    <property type="component" value="Unassembled WGS sequence"/>
</dbReference>
<feature type="compositionally biased region" description="Basic and acidic residues" evidence="1">
    <location>
        <begin position="105"/>
        <end position="119"/>
    </location>
</feature>
<dbReference type="EMBL" id="KN840458">
    <property type="protein sequence ID" value="KIP10128.1"/>
    <property type="molecule type" value="Genomic_DNA"/>
</dbReference>
<dbReference type="AlphaFoldDB" id="A0A0C3PS25"/>
<sequence length="128" mass="13834">AAGGRRAPLACGRGRRRGDARVCGGGRAAAEDAEAGRGRGERLRELAVACAREAHGRAQSRVGGRRVEALLWAEEEWLVFVRNGVQRGEGEGACRWSRTTTDAGQHTERIGRRVKKEGPRCLSSTQLT</sequence>
<proteinExistence type="predicted"/>
<gene>
    <name evidence="2" type="ORF">PHLGIDRAFT_125787</name>
</gene>
<protein>
    <submittedName>
        <fullName evidence="2">Uncharacterized protein</fullName>
    </submittedName>
</protein>
<keyword evidence="3" id="KW-1185">Reference proteome</keyword>
<name>A0A0C3PS25_PHLG1</name>
<evidence type="ECO:0000313" key="2">
    <source>
        <dbReference type="EMBL" id="KIP10128.1"/>
    </source>
</evidence>
<feature type="region of interest" description="Disordered" evidence="1">
    <location>
        <begin position="91"/>
        <end position="128"/>
    </location>
</feature>
<evidence type="ECO:0000256" key="1">
    <source>
        <dbReference type="SAM" id="MobiDB-lite"/>
    </source>
</evidence>